<keyword evidence="6 12" id="KW-0862">Zinc</keyword>
<dbReference type="OrthoDB" id="10249250at2759"/>
<dbReference type="GO" id="GO:0045277">
    <property type="term" value="C:respiratory chain complex IV"/>
    <property type="evidence" value="ECO:0007669"/>
    <property type="project" value="InterPro"/>
</dbReference>
<evidence type="ECO:0000313" key="13">
    <source>
        <dbReference type="EMBL" id="KAF1943834.1"/>
    </source>
</evidence>
<keyword evidence="5" id="KW-0999">Mitochondrion inner membrane</keyword>
<dbReference type="PANTHER" id="PTHR10122">
    <property type="entry name" value="CYTOCHROME C OXIDASE SUBUNIT 5B, MITOCHONDRIAL"/>
    <property type="match status" value="1"/>
</dbReference>
<keyword evidence="9" id="KW-0472">Membrane</keyword>
<dbReference type="FunFam" id="2.60.11.10:FF:000003">
    <property type="entry name" value="Cytochrome c oxidase subunit IV"/>
    <property type="match status" value="1"/>
</dbReference>
<evidence type="ECO:0000256" key="1">
    <source>
        <dbReference type="ARBA" id="ARBA00004443"/>
    </source>
</evidence>
<evidence type="ECO:0000256" key="7">
    <source>
        <dbReference type="ARBA" id="ARBA00022946"/>
    </source>
</evidence>
<evidence type="ECO:0000256" key="6">
    <source>
        <dbReference type="ARBA" id="ARBA00022833"/>
    </source>
</evidence>
<evidence type="ECO:0000256" key="10">
    <source>
        <dbReference type="ARBA" id="ARBA00031366"/>
    </source>
</evidence>
<evidence type="ECO:0000256" key="2">
    <source>
        <dbReference type="ARBA" id="ARBA00004673"/>
    </source>
</evidence>
<gene>
    <name evidence="13" type="ORF">EJ02DRAFT_453071</name>
</gene>
<comment type="pathway">
    <text evidence="2">Energy metabolism; oxidative phosphorylation.</text>
</comment>
<comment type="subcellular location">
    <subcellularLocation>
        <location evidence="1">Mitochondrion inner membrane</location>
        <topology evidence="1">Peripheral membrane protein</topology>
        <orientation evidence="1">Matrix side</orientation>
    </subcellularLocation>
</comment>
<dbReference type="GO" id="GO:0006123">
    <property type="term" value="P:mitochondrial electron transport, cytochrome c to oxygen"/>
    <property type="evidence" value="ECO:0007669"/>
    <property type="project" value="InterPro"/>
</dbReference>
<feature type="binding site" evidence="12">
    <location>
        <position position="195"/>
    </location>
    <ligand>
        <name>Zn(2+)</name>
        <dbReference type="ChEBI" id="CHEBI:29105"/>
    </ligand>
</feature>
<dbReference type="Gene3D" id="2.60.11.10">
    <property type="entry name" value="Cytochrome c oxidase, subunit Vb"/>
    <property type="match status" value="1"/>
</dbReference>
<organism evidence="13 14">
    <name type="scientific">Clathrospora elynae</name>
    <dbReference type="NCBI Taxonomy" id="706981"/>
    <lineage>
        <taxon>Eukaryota</taxon>
        <taxon>Fungi</taxon>
        <taxon>Dikarya</taxon>
        <taxon>Ascomycota</taxon>
        <taxon>Pezizomycotina</taxon>
        <taxon>Dothideomycetes</taxon>
        <taxon>Pleosporomycetidae</taxon>
        <taxon>Pleosporales</taxon>
        <taxon>Diademaceae</taxon>
        <taxon>Clathrospora</taxon>
    </lineage>
</organism>
<evidence type="ECO:0000256" key="8">
    <source>
        <dbReference type="ARBA" id="ARBA00023128"/>
    </source>
</evidence>
<evidence type="ECO:0000256" key="3">
    <source>
        <dbReference type="ARBA" id="ARBA00010292"/>
    </source>
</evidence>
<evidence type="ECO:0000256" key="12">
    <source>
        <dbReference type="PIRSR" id="PIRSR602124-2"/>
    </source>
</evidence>
<dbReference type="PROSITE" id="PS51359">
    <property type="entry name" value="COX5B_2"/>
    <property type="match status" value="1"/>
</dbReference>
<evidence type="ECO:0000256" key="11">
    <source>
        <dbReference type="ARBA" id="ARBA00070613"/>
    </source>
</evidence>
<dbReference type="Pfam" id="PF01215">
    <property type="entry name" value="COX5B"/>
    <property type="match status" value="1"/>
</dbReference>
<dbReference type="InterPro" id="IPR002124">
    <property type="entry name" value="Cyt_c_oxidase_su5b"/>
</dbReference>
<keyword evidence="14" id="KW-1185">Reference proteome</keyword>
<dbReference type="InterPro" id="IPR036972">
    <property type="entry name" value="Cyt_c_oxidase_su5b_sf"/>
</dbReference>
<evidence type="ECO:0000256" key="9">
    <source>
        <dbReference type="ARBA" id="ARBA00023136"/>
    </source>
</evidence>
<keyword evidence="7" id="KW-0809">Transit peptide</keyword>
<evidence type="ECO:0000256" key="5">
    <source>
        <dbReference type="ARBA" id="ARBA00022792"/>
    </source>
</evidence>
<name>A0A6A5SVU0_9PLEO</name>
<feature type="binding site" evidence="12">
    <location>
        <position position="176"/>
    </location>
    <ligand>
        <name>Zn(2+)</name>
        <dbReference type="ChEBI" id="CHEBI:29105"/>
    </ligand>
</feature>
<comment type="similarity">
    <text evidence="3">Belongs to the cytochrome c oxidase subunit 5B family.</text>
</comment>
<proteinExistence type="inferred from homology"/>
<dbReference type="GO" id="GO:0005743">
    <property type="term" value="C:mitochondrial inner membrane"/>
    <property type="evidence" value="ECO:0007669"/>
    <property type="project" value="UniProtKB-SubCell"/>
</dbReference>
<evidence type="ECO:0000256" key="4">
    <source>
        <dbReference type="ARBA" id="ARBA00022723"/>
    </source>
</evidence>
<dbReference type="Proteomes" id="UP000800038">
    <property type="component" value="Unassembled WGS sequence"/>
</dbReference>
<dbReference type="EMBL" id="ML976022">
    <property type="protein sequence ID" value="KAF1943834.1"/>
    <property type="molecule type" value="Genomic_DNA"/>
</dbReference>
<feature type="binding site" evidence="12">
    <location>
        <position position="192"/>
    </location>
    <ligand>
        <name>Zn(2+)</name>
        <dbReference type="ChEBI" id="CHEBI:29105"/>
    </ligand>
</feature>
<dbReference type="GO" id="GO:0046872">
    <property type="term" value="F:metal ion binding"/>
    <property type="evidence" value="ECO:0007669"/>
    <property type="project" value="UniProtKB-KW"/>
</dbReference>
<reference evidence="13" key="1">
    <citation type="journal article" date="2020" name="Stud. Mycol.">
        <title>101 Dothideomycetes genomes: a test case for predicting lifestyles and emergence of pathogens.</title>
        <authorList>
            <person name="Haridas S."/>
            <person name="Albert R."/>
            <person name="Binder M."/>
            <person name="Bloem J."/>
            <person name="Labutti K."/>
            <person name="Salamov A."/>
            <person name="Andreopoulos B."/>
            <person name="Baker S."/>
            <person name="Barry K."/>
            <person name="Bills G."/>
            <person name="Bluhm B."/>
            <person name="Cannon C."/>
            <person name="Castanera R."/>
            <person name="Culley D."/>
            <person name="Daum C."/>
            <person name="Ezra D."/>
            <person name="Gonzalez J."/>
            <person name="Henrissat B."/>
            <person name="Kuo A."/>
            <person name="Liang C."/>
            <person name="Lipzen A."/>
            <person name="Lutzoni F."/>
            <person name="Magnuson J."/>
            <person name="Mondo S."/>
            <person name="Nolan M."/>
            <person name="Ohm R."/>
            <person name="Pangilinan J."/>
            <person name="Park H.-J."/>
            <person name="Ramirez L."/>
            <person name="Alfaro M."/>
            <person name="Sun H."/>
            <person name="Tritt A."/>
            <person name="Yoshinaga Y."/>
            <person name="Zwiers L.-H."/>
            <person name="Turgeon B."/>
            <person name="Goodwin S."/>
            <person name="Spatafora J."/>
            <person name="Crous P."/>
            <person name="Grigoriev I."/>
        </authorList>
    </citation>
    <scope>NUCLEOTIDE SEQUENCE</scope>
    <source>
        <strain evidence="13">CBS 161.51</strain>
    </source>
</reference>
<keyword evidence="8" id="KW-0496">Mitochondrion</keyword>
<protein>
    <recommendedName>
        <fullName evidence="11">Cytochrome c oxidase subunit 4, mitochondrial</fullName>
    </recommendedName>
    <alternativeName>
        <fullName evidence="10">Cytochrome c oxidase polypeptide IV</fullName>
    </alternativeName>
</protein>
<accession>A0A6A5SVU0</accession>
<sequence length="241" mass="26249">MPRPSSLARLIEGRFTTPTPSSTATPNSLHSAPIAPAMFVQRSAIAAARRVAPRALARRTFTTTFVRREEKNVAQKETGHAASAPSVLTGFKKLDEIKSDADLLPPGAQPGTVPTDAEQSTGLERLEILGKMQGIDIFDMRPLDASRLGTMKEPITVNSAGNEQYVGCTGFPADSHGVLWITLTREEPKSRCMECGSVYEMHYVGPADDGHGHDDHHAHPVNLHPKPKNMADFIKPEYMDL</sequence>
<feature type="binding site" evidence="12">
    <location>
        <position position="168"/>
    </location>
    <ligand>
        <name>Zn(2+)</name>
        <dbReference type="ChEBI" id="CHEBI:29105"/>
    </ligand>
</feature>
<evidence type="ECO:0000313" key="14">
    <source>
        <dbReference type="Proteomes" id="UP000800038"/>
    </source>
</evidence>
<dbReference type="SUPFAM" id="SSF57802">
    <property type="entry name" value="Rubredoxin-like"/>
    <property type="match status" value="1"/>
</dbReference>
<dbReference type="CDD" id="cd00924">
    <property type="entry name" value="Cyt_c_Oxidase_Vb"/>
    <property type="match status" value="1"/>
</dbReference>
<dbReference type="PANTHER" id="PTHR10122:SF0">
    <property type="entry name" value="CYTOCHROME C OXIDASE SUBUNIT 5B, ISOFORM A-RELATED"/>
    <property type="match status" value="1"/>
</dbReference>
<keyword evidence="4 12" id="KW-0479">Metal-binding</keyword>
<dbReference type="AlphaFoldDB" id="A0A6A5SVU0"/>